<evidence type="ECO:0000313" key="2">
    <source>
        <dbReference type="Proteomes" id="UP001595891"/>
    </source>
</evidence>
<name>A0ABV9EM22_9ACTN</name>
<comment type="caution">
    <text evidence="1">The sequence shown here is derived from an EMBL/GenBank/DDBJ whole genome shotgun (WGS) entry which is preliminary data.</text>
</comment>
<evidence type="ECO:0008006" key="3">
    <source>
        <dbReference type="Google" id="ProtNLM"/>
    </source>
</evidence>
<gene>
    <name evidence="1" type="ORF">ACFO8L_29180</name>
</gene>
<sequence>MHDDTTLLTIGEPAERTGMTVKLVRHWSDMGCPADRPHPGRLPALRRRGRRTAAAGADPARYWQVMCVISRHPVRPSIAAAGRWLLAALRSDLKREYADDFGHLDEQYCR</sequence>
<proteinExistence type="predicted"/>
<reference evidence="2" key="1">
    <citation type="journal article" date="2019" name="Int. J. Syst. Evol. Microbiol.">
        <title>The Global Catalogue of Microorganisms (GCM) 10K type strain sequencing project: providing services to taxonomists for standard genome sequencing and annotation.</title>
        <authorList>
            <consortium name="The Broad Institute Genomics Platform"/>
            <consortium name="The Broad Institute Genome Sequencing Center for Infectious Disease"/>
            <person name="Wu L."/>
            <person name="Ma J."/>
        </authorList>
    </citation>
    <scope>NUCLEOTIDE SEQUENCE [LARGE SCALE GENOMIC DNA]</scope>
    <source>
        <strain evidence="2">CCUG 49560</strain>
    </source>
</reference>
<dbReference type="Proteomes" id="UP001595891">
    <property type="component" value="Unassembled WGS sequence"/>
</dbReference>
<evidence type="ECO:0000313" key="1">
    <source>
        <dbReference type="EMBL" id="MFC4590198.1"/>
    </source>
</evidence>
<protein>
    <recommendedName>
        <fullName evidence="3">MerR family transcriptional regulator</fullName>
    </recommendedName>
</protein>
<dbReference type="EMBL" id="JBHSFN010000021">
    <property type="protein sequence ID" value="MFC4590198.1"/>
    <property type="molecule type" value="Genomic_DNA"/>
</dbReference>
<dbReference type="RefSeq" id="WP_316249565.1">
    <property type="nucleotide sequence ID" value="NZ_JANZYP010000016.1"/>
</dbReference>
<organism evidence="1 2">
    <name type="scientific">Sphaerisporangium corydalis</name>
    <dbReference type="NCBI Taxonomy" id="1441875"/>
    <lineage>
        <taxon>Bacteria</taxon>
        <taxon>Bacillati</taxon>
        <taxon>Actinomycetota</taxon>
        <taxon>Actinomycetes</taxon>
        <taxon>Streptosporangiales</taxon>
        <taxon>Streptosporangiaceae</taxon>
        <taxon>Sphaerisporangium</taxon>
    </lineage>
</organism>
<accession>A0ABV9EM22</accession>
<keyword evidence="2" id="KW-1185">Reference proteome</keyword>